<sequence>MQEFWQVFPVALALVFVIEGLLPFISPGRWRSMIATVAQLDDSAIRRFGLGSMLFGVVMLYLVH</sequence>
<accession>A0ABZ0I0N3</accession>
<keyword evidence="1" id="KW-0812">Transmembrane</keyword>
<feature type="transmembrane region" description="Helical" evidence="1">
    <location>
        <begin position="45"/>
        <end position="63"/>
    </location>
</feature>
<reference evidence="2 3" key="1">
    <citation type="submission" date="2023-10" db="EMBL/GenBank/DDBJ databases">
        <title>Two novel species belonging to the OM43/NOR5 clade.</title>
        <authorList>
            <person name="Park M."/>
        </authorList>
    </citation>
    <scope>NUCLEOTIDE SEQUENCE [LARGE SCALE GENOMIC DNA]</scope>
    <source>
        <strain evidence="2 3">IMCC43200</strain>
    </source>
</reference>
<gene>
    <name evidence="2" type="ORF">R0135_14990</name>
</gene>
<organism evidence="2 3">
    <name type="scientific">Congregibacter variabilis</name>
    <dbReference type="NCBI Taxonomy" id="3081200"/>
    <lineage>
        <taxon>Bacteria</taxon>
        <taxon>Pseudomonadati</taxon>
        <taxon>Pseudomonadota</taxon>
        <taxon>Gammaproteobacteria</taxon>
        <taxon>Cellvibrionales</taxon>
        <taxon>Halieaceae</taxon>
        <taxon>Congregibacter</taxon>
    </lineage>
</organism>
<dbReference type="PANTHER" id="PTHR38602">
    <property type="entry name" value="INNER MEMBRANE PROTEIN-RELATED"/>
    <property type="match status" value="1"/>
</dbReference>
<dbReference type="RefSeq" id="WP_407347732.1">
    <property type="nucleotide sequence ID" value="NZ_CP136864.1"/>
</dbReference>
<dbReference type="PANTHER" id="PTHR38602:SF1">
    <property type="entry name" value="INNER MEMBRANE PROTEIN"/>
    <property type="match status" value="1"/>
</dbReference>
<dbReference type="EMBL" id="CP136864">
    <property type="protein sequence ID" value="WOJ93073.1"/>
    <property type="molecule type" value="Genomic_DNA"/>
</dbReference>
<keyword evidence="1" id="KW-1133">Transmembrane helix</keyword>
<keyword evidence="1" id="KW-0472">Membrane</keyword>
<protein>
    <submittedName>
        <fullName evidence="2">DUF2065 domain-containing protein</fullName>
    </submittedName>
</protein>
<feature type="transmembrane region" description="Helical" evidence="1">
    <location>
        <begin position="6"/>
        <end position="25"/>
    </location>
</feature>
<proteinExistence type="predicted"/>
<dbReference type="Pfam" id="PF09838">
    <property type="entry name" value="DUF2065"/>
    <property type="match status" value="1"/>
</dbReference>
<evidence type="ECO:0000313" key="3">
    <source>
        <dbReference type="Proteomes" id="UP001626537"/>
    </source>
</evidence>
<dbReference type="Proteomes" id="UP001626537">
    <property type="component" value="Chromosome"/>
</dbReference>
<name>A0ABZ0I0N3_9GAMM</name>
<evidence type="ECO:0000313" key="2">
    <source>
        <dbReference type="EMBL" id="WOJ93073.1"/>
    </source>
</evidence>
<dbReference type="InterPro" id="IPR019201">
    <property type="entry name" value="DUF2065"/>
</dbReference>
<evidence type="ECO:0000256" key="1">
    <source>
        <dbReference type="SAM" id="Phobius"/>
    </source>
</evidence>
<keyword evidence="3" id="KW-1185">Reference proteome</keyword>